<comment type="caution">
    <text evidence="5">The sequence shown here is derived from an EMBL/GenBank/DDBJ whole genome shotgun (WGS) entry which is preliminary data.</text>
</comment>
<sequence length="189" mass="21026">MTYLDDLKKRRSRYDLTSELPMSEEALVDLVEVVTLEVPDAFNMQSQRVVVLTGERHRRFWQVVDEAFEGQVSADKLAGFSGAAATLLFATDTATVEDLQSQFALYTDKFPGWARESVGMLQYAVWTALATEGVGANIQHYNPVIDKAVHEEFGVPAEWELVSQMVVGGIGSEPGEKELKPISERVVTR</sequence>
<evidence type="ECO:0000256" key="2">
    <source>
        <dbReference type="ARBA" id="ARBA00022490"/>
    </source>
</evidence>
<keyword evidence="3" id="KW-0560">Oxidoreductase</keyword>
<dbReference type="RefSeq" id="WP_191071813.1">
    <property type="nucleotide sequence ID" value="NZ_JACRUO010000001.1"/>
</dbReference>
<organism evidence="5 6">
    <name type="scientific">Nanchangia anserum</name>
    <dbReference type="NCBI Taxonomy" id="2692125"/>
    <lineage>
        <taxon>Bacteria</taxon>
        <taxon>Bacillati</taxon>
        <taxon>Actinomycetota</taxon>
        <taxon>Actinomycetes</taxon>
        <taxon>Actinomycetales</taxon>
        <taxon>Actinomycetaceae</taxon>
        <taxon>Nanchangia</taxon>
    </lineage>
</organism>
<dbReference type="EMBL" id="JACRUO010000001">
    <property type="protein sequence ID" value="MBD3689789.1"/>
    <property type="molecule type" value="Genomic_DNA"/>
</dbReference>
<dbReference type="Gene3D" id="3.40.109.10">
    <property type="entry name" value="NADH Oxidase"/>
    <property type="match status" value="1"/>
</dbReference>
<reference evidence="5 6" key="1">
    <citation type="submission" date="2020-08" db="EMBL/GenBank/DDBJ databases">
        <title>Winkia gen. nov., sp. nov., isolated from faeces of the Anser albifrons in China.</title>
        <authorList>
            <person name="Liu Q."/>
        </authorList>
    </citation>
    <scope>NUCLEOTIDE SEQUENCE [LARGE SCALE GENOMIC DNA]</scope>
    <source>
        <strain evidence="5 6">C62</strain>
    </source>
</reference>
<dbReference type="GO" id="GO:0016491">
    <property type="term" value="F:oxidoreductase activity"/>
    <property type="evidence" value="ECO:0007669"/>
    <property type="project" value="UniProtKB-KW"/>
</dbReference>
<evidence type="ECO:0000256" key="3">
    <source>
        <dbReference type="ARBA" id="ARBA00023002"/>
    </source>
</evidence>
<proteinExistence type="predicted"/>
<keyword evidence="6" id="KW-1185">Reference proteome</keyword>
<dbReference type="PANTHER" id="PTHR43035">
    <property type="entry name" value="FATTY ACID REPRESSION MUTANT PROTEIN 2-RELATED"/>
    <property type="match status" value="1"/>
</dbReference>
<accession>A0A8I0G9T2</accession>
<dbReference type="GO" id="GO:0005737">
    <property type="term" value="C:cytoplasm"/>
    <property type="evidence" value="ECO:0007669"/>
    <property type="project" value="UniProtKB-SubCell"/>
</dbReference>
<protein>
    <submittedName>
        <fullName evidence="5">Nitroreductase family protein</fullName>
    </submittedName>
</protein>
<dbReference type="PANTHER" id="PTHR43035:SF1">
    <property type="entry name" value="FATTY ACID REPRESSION MUTANT PROTEIN 2-RELATED"/>
    <property type="match status" value="1"/>
</dbReference>
<dbReference type="InterPro" id="IPR029479">
    <property type="entry name" value="Nitroreductase"/>
</dbReference>
<evidence type="ECO:0000256" key="1">
    <source>
        <dbReference type="ARBA" id="ARBA00004496"/>
    </source>
</evidence>
<dbReference type="GO" id="GO:0034599">
    <property type="term" value="P:cellular response to oxidative stress"/>
    <property type="evidence" value="ECO:0007669"/>
    <property type="project" value="InterPro"/>
</dbReference>
<dbReference type="FunFam" id="3.40.109.10:FF:000001">
    <property type="entry name" value="Nitroreductase family"/>
    <property type="match status" value="1"/>
</dbReference>
<dbReference type="CDD" id="cd02140">
    <property type="entry name" value="Frm2-like"/>
    <property type="match status" value="1"/>
</dbReference>
<dbReference type="SUPFAM" id="SSF55469">
    <property type="entry name" value="FMN-dependent nitroreductase-like"/>
    <property type="match status" value="1"/>
</dbReference>
<dbReference type="InterPro" id="IPR033877">
    <property type="entry name" value="Frm2/Hbn1"/>
</dbReference>
<dbReference type="Pfam" id="PF00881">
    <property type="entry name" value="Nitroreductase"/>
    <property type="match status" value="1"/>
</dbReference>
<dbReference type="AlphaFoldDB" id="A0A8I0G9T2"/>
<dbReference type="InterPro" id="IPR000415">
    <property type="entry name" value="Nitroreductase-like"/>
</dbReference>
<gene>
    <name evidence="5" type="ORF">H8R10_06055</name>
</gene>
<feature type="domain" description="Nitroreductase" evidence="4">
    <location>
        <begin position="7"/>
        <end position="168"/>
    </location>
</feature>
<keyword evidence="2" id="KW-0963">Cytoplasm</keyword>
<dbReference type="Proteomes" id="UP000627538">
    <property type="component" value="Unassembled WGS sequence"/>
</dbReference>
<evidence type="ECO:0000313" key="6">
    <source>
        <dbReference type="Proteomes" id="UP000627538"/>
    </source>
</evidence>
<evidence type="ECO:0000259" key="4">
    <source>
        <dbReference type="Pfam" id="PF00881"/>
    </source>
</evidence>
<comment type="subcellular location">
    <subcellularLocation>
        <location evidence="1">Cytoplasm</location>
    </subcellularLocation>
</comment>
<name>A0A8I0G9T2_9ACTO</name>
<evidence type="ECO:0000313" key="5">
    <source>
        <dbReference type="EMBL" id="MBD3689789.1"/>
    </source>
</evidence>